<feature type="domain" description="Retrotransposon Copia-like N-terminal" evidence="2">
    <location>
        <begin position="26"/>
        <end position="63"/>
    </location>
</feature>
<name>A0A834GWM8_RHOSS</name>
<dbReference type="InterPro" id="IPR036770">
    <property type="entry name" value="Ankyrin_rpt-contain_sf"/>
</dbReference>
<reference evidence="3" key="1">
    <citation type="submission" date="2019-11" db="EMBL/GenBank/DDBJ databases">
        <authorList>
            <person name="Liu Y."/>
            <person name="Hou J."/>
            <person name="Li T.-Q."/>
            <person name="Guan C.-H."/>
            <person name="Wu X."/>
            <person name="Wu H.-Z."/>
            <person name="Ling F."/>
            <person name="Zhang R."/>
            <person name="Shi X.-G."/>
            <person name="Ren J.-P."/>
            <person name="Chen E.-F."/>
            <person name="Sun J.-M."/>
        </authorList>
    </citation>
    <scope>NUCLEOTIDE SEQUENCE</scope>
    <source>
        <strain evidence="3">Adult_tree_wgs_1</strain>
        <tissue evidence="3">Leaves</tissue>
    </source>
</reference>
<dbReference type="InterPro" id="IPR002110">
    <property type="entry name" value="Ankyrin_rpt"/>
</dbReference>
<dbReference type="PANTHER" id="PTHR24121">
    <property type="entry name" value="NO MECHANORECEPTOR POTENTIAL C, ISOFORM D-RELATED"/>
    <property type="match status" value="1"/>
</dbReference>
<evidence type="ECO:0000313" key="4">
    <source>
        <dbReference type="Proteomes" id="UP000626092"/>
    </source>
</evidence>
<comment type="caution">
    <text evidence="3">The sequence shown here is derived from an EMBL/GenBank/DDBJ whole genome shotgun (WGS) entry which is preliminary data.</text>
</comment>
<dbReference type="EMBL" id="WJXA01000005">
    <property type="protein sequence ID" value="KAF7142501.1"/>
    <property type="molecule type" value="Genomic_DNA"/>
</dbReference>
<dbReference type="InterPro" id="IPR029472">
    <property type="entry name" value="Copia-like_N"/>
</dbReference>
<dbReference type="SMART" id="SM00248">
    <property type="entry name" value="ANK"/>
    <property type="match status" value="3"/>
</dbReference>
<feature type="repeat" description="ANK" evidence="1">
    <location>
        <begin position="155"/>
        <end position="187"/>
    </location>
</feature>
<protein>
    <recommendedName>
        <fullName evidence="2">Retrotransposon Copia-like N-terminal domain-containing protein</fullName>
    </recommendedName>
</protein>
<dbReference type="Pfam" id="PF14244">
    <property type="entry name" value="Retrotran_gag_3"/>
    <property type="match status" value="1"/>
</dbReference>
<dbReference type="SUPFAM" id="SSF48403">
    <property type="entry name" value="Ankyrin repeat"/>
    <property type="match status" value="1"/>
</dbReference>
<sequence>METSIHPTQVEDPFPCPSGVNVADSVTLKLCPTNYLAWKQLMLTFLEFHKLSGFVDGTTNPPNKPAAEFLVQKPDAVRQPITWCSETALIVAVCSANRNHHFVKNLMDRMELESVALKDTSGATALHAAVDGGNIEAAEWLVQMNSDLANIGDKYGTLAVHVAAGLGNRDMVDFLLKHTTNLSDNESGLKLLHSLASSGLYGE</sequence>
<keyword evidence="4" id="KW-1185">Reference proteome</keyword>
<dbReference type="PROSITE" id="PS50088">
    <property type="entry name" value="ANK_REPEAT"/>
    <property type="match status" value="2"/>
</dbReference>
<feature type="repeat" description="ANK" evidence="1">
    <location>
        <begin position="121"/>
        <end position="153"/>
    </location>
</feature>
<dbReference type="PROSITE" id="PS50297">
    <property type="entry name" value="ANK_REP_REGION"/>
    <property type="match status" value="1"/>
</dbReference>
<gene>
    <name evidence="3" type="ORF">RHSIM_Rhsim05G0057800</name>
</gene>
<organism evidence="3 4">
    <name type="scientific">Rhododendron simsii</name>
    <name type="common">Sims's rhododendron</name>
    <dbReference type="NCBI Taxonomy" id="118357"/>
    <lineage>
        <taxon>Eukaryota</taxon>
        <taxon>Viridiplantae</taxon>
        <taxon>Streptophyta</taxon>
        <taxon>Embryophyta</taxon>
        <taxon>Tracheophyta</taxon>
        <taxon>Spermatophyta</taxon>
        <taxon>Magnoliopsida</taxon>
        <taxon>eudicotyledons</taxon>
        <taxon>Gunneridae</taxon>
        <taxon>Pentapetalae</taxon>
        <taxon>asterids</taxon>
        <taxon>Ericales</taxon>
        <taxon>Ericaceae</taxon>
        <taxon>Ericoideae</taxon>
        <taxon>Rhodoreae</taxon>
        <taxon>Rhododendron</taxon>
    </lineage>
</organism>
<evidence type="ECO:0000259" key="2">
    <source>
        <dbReference type="Pfam" id="PF14244"/>
    </source>
</evidence>
<dbReference type="Pfam" id="PF12796">
    <property type="entry name" value="Ank_2"/>
    <property type="match status" value="1"/>
</dbReference>
<dbReference type="PANTHER" id="PTHR24121:SF31">
    <property type="entry name" value="ANKYRIN REPEAT-CONTAINING PROTEIN"/>
    <property type="match status" value="1"/>
</dbReference>
<proteinExistence type="predicted"/>
<keyword evidence="1" id="KW-0040">ANK repeat</keyword>
<evidence type="ECO:0000256" key="1">
    <source>
        <dbReference type="PROSITE-ProRule" id="PRU00023"/>
    </source>
</evidence>
<dbReference type="OrthoDB" id="1880601at2759"/>
<dbReference type="Proteomes" id="UP000626092">
    <property type="component" value="Unassembled WGS sequence"/>
</dbReference>
<accession>A0A834GWM8</accession>
<dbReference type="AlphaFoldDB" id="A0A834GWM8"/>
<evidence type="ECO:0000313" key="3">
    <source>
        <dbReference type="EMBL" id="KAF7142501.1"/>
    </source>
</evidence>
<dbReference type="Gene3D" id="1.25.40.20">
    <property type="entry name" value="Ankyrin repeat-containing domain"/>
    <property type="match status" value="1"/>
</dbReference>